<keyword evidence="3" id="KW-1003">Cell membrane</keyword>
<name>A0A9X3DZL5_9HYPH</name>
<feature type="transmembrane region" description="Helical" evidence="8">
    <location>
        <begin position="362"/>
        <end position="380"/>
    </location>
</feature>
<dbReference type="RefSeq" id="WP_266337842.1">
    <property type="nucleotide sequence ID" value="NZ_JAPKNK010000002.1"/>
</dbReference>
<dbReference type="PANTHER" id="PTHR23522:SF10">
    <property type="entry name" value="3-PHENYLPROPIONIC ACID TRANSPORTER-RELATED"/>
    <property type="match status" value="1"/>
</dbReference>
<keyword evidence="2" id="KW-0813">Transport</keyword>
<dbReference type="PANTHER" id="PTHR23522">
    <property type="entry name" value="BLL5896 PROTEIN"/>
    <property type="match status" value="1"/>
</dbReference>
<keyword evidence="7 8" id="KW-0472">Membrane</keyword>
<evidence type="ECO:0000256" key="5">
    <source>
        <dbReference type="ARBA" id="ARBA00022692"/>
    </source>
</evidence>
<keyword evidence="4" id="KW-0997">Cell inner membrane</keyword>
<evidence type="ECO:0000313" key="11">
    <source>
        <dbReference type="Proteomes" id="UP001144805"/>
    </source>
</evidence>
<evidence type="ECO:0000256" key="8">
    <source>
        <dbReference type="SAM" id="Phobius"/>
    </source>
</evidence>
<evidence type="ECO:0000259" key="9">
    <source>
        <dbReference type="Pfam" id="PF12832"/>
    </source>
</evidence>
<evidence type="ECO:0000256" key="6">
    <source>
        <dbReference type="ARBA" id="ARBA00022989"/>
    </source>
</evidence>
<feature type="transmembrane region" description="Helical" evidence="8">
    <location>
        <begin position="137"/>
        <end position="155"/>
    </location>
</feature>
<feature type="transmembrane region" description="Helical" evidence="8">
    <location>
        <begin position="275"/>
        <end position="294"/>
    </location>
</feature>
<accession>A0A9X3DZL5</accession>
<dbReference type="InterPro" id="IPR024989">
    <property type="entry name" value="MFS_assoc_dom"/>
</dbReference>
<comment type="subcellular location">
    <subcellularLocation>
        <location evidence="1">Cell inner membrane</location>
        <topology evidence="1">Multi-pass membrane protein</topology>
    </subcellularLocation>
</comment>
<proteinExistence type="predicted"/>
<comment type="caution">
    <text evidence="10">The sequence shown here is derived from an EMBL/GenBank/DDBJ whole genome shotgun (WGS) entry which is preliminary data.</text>
</comment>
<dbReference type="EMBL" id="JAPKNK010000002">
    <property type="protein sequence ID" value="MCX5568884.1"/>
    <property type="molecule type" value="Genomic_DNA"/>
</dbReference>
<dbReference type="GO" id="GO:0015528">
    <property type="term" value="F:lactose:proton symporter activity"/>
    <property type="evidence" value="ECO:0007669"/>
    <property type="project" value="TreeGrafter"/>
</dbReference>
<feature type="transmembrane region" description="Helical" evidence="8">
    <location>
        <begin position="43"/>
        <end position="62"/>
    </location>
</feature>
<dbReference type="PIRSF" id="PIRSF004925">
    <property type="entry name" value="HcaT"/>
    <property type="match status" value="1"/>
</dbReference>
<keyword evidence="5 8" id="KW-0812">Transmembrane</keyword>
<dbReference type="Gene3D" id="1.20.1250.20">
    <property type="entry name" value="MFS general substrate transporter like domains"/>
    <property type="match status" value="2"/>
</dbReference>
<dbReference type="SUPFAM" id="SSF103473">
    <property type="entry name" value="MFS general substrate transporter"/>
    <property type="match status" value="1"/>
</dbReference>
<dbReference type="AlphaFoldDB" id="A0A9X3DZL5"/>
<keyword evidence="11" id="KW-1185">Reference proteome</keyword>
<protein>
    <submittedName>
        <fullName evidence="10">MFS transporter</fullName>
    </submittedName>
</protein>
<gene>
    <name evidence="10" type="ORF">OSH07_06740</name>
</gene>
<keyword evidence="6 8" id="KW-1133">Transmembrane helix</keyword>
<dbReference type="NCBIfam" id="NF037955">
    <property type="entry name" value="mfs"/>
    <property type="match status" value="1"/>
</dbReference>
<feature type="transmembrane region" description="Helical" evidence="8">
    <location>
        <begin position="74"/>
        <end position="93"/>
    </location>
</feature>
<feature type="transmembrane region" description="Helical" evidence="8">
    <location>
        <begin position="245"/>
        <end position="263"/>
    </location>
</feature>
<dbReference type="GO" id="GO:0005886">
    <property type="term" value="C:plasma membrane"/>
    <property type="evidence" value="ECO:0007669"/>
    <property type="project" value="UniProtKB-SubCell"/>
</dbReference>
<feature type="transmembrane region" description="Helical" evidence="8">
    <location>
        <begin position="99"/>
        <end position="125"/>
    </location>
</feature>
<sequence>MVAAPRHFGPRISLFYTGFFVVGGLVTPFFPVWLHLRGLTPEQIGVCLAFPLAARLVFMPLGSAFADRAPNRRFAIILFALLGLLLFIPATLVSGYWPILILTGLATATLGMTMPAIDALALTGVRRFGLDYGKMRVWGSISFIVVSLVGGVIIGHFGNGVLSPLLIGSYVVATLSAFLLPVTPPEIRAADDAAKPEVVSARSILTSRSFLVVIISASLITATHAVFYSFGTIHWEKLGFTGGEIGLLWASGVVAEIGMFAISGRALRKVAPERLILFGAIAAIVRWSLFPLATNLWTSLALQMLHALTFAAVYAGMQLAVARDVPEEMTASAQGIWQTGSGLALALATLMAGPLYGHLGAAAFPVMTIAGVVAVVVLMLPKGRRVSPTAPERAG</sequence>
<reference evidence="10" key="1">
    <citation type="submission" date="2022-11" db="EMBL/GenBank/DDBJ databases">
        <title>Biodiversity and phylogenetic relationships of bacteria.</title>
        <authorList>
            <person name="Machado R.A.R."/>
            <person name="Bhat A."/>
            <person name="Loulou A."/>
            <person name="Kallel S."/>
        </authorList>
    </citation>
    <scope>NUCLEOTIDE SEQUENCE</scope>
    <source>
        <strain evidence="10">K-TC2</strain>
    </source>
</reference>
<evidence type="ECO:0000313" key="10">
    <source>
        <dbReference type="EMBL" id="MCX5568884.1"/>
    </source>
</evidence>
<feature type="transmembrane region" description="Helical" evidence="8">
    <location>
        <begin position="161"/>
        <end position="180"/>
    </location>
</feature>
<dbReference type="Proteomes" id="UP001144805">
    <property type="component" value="Unassembled WGS sequence"/>
</dbReference>
<feature type="transmembrane region" description="Helical" evidence="8">
    <location>
        <begin position="335"/>
        <end position="356"/>
    </location>
</feature>
<dbReference type="Pfam" id="PF12832">
    <property type="entry name" value="MFS_1_like"/>
    <property type="match status" value="1"/>
</dbReference>
<evidence type="ECO:0000256" key="2">
    <source>
        <dbReference type="ARBA" id="ARBA00022448"/>
    </source>
</evidence>
<evidence type="ECO:0000256" key="4">
    <source>
        <dbReference type="ARBA" id="ARBA00022519"/>
    </source>
</evidence>
<feature type="transmembrane region" description="Helical" evidence="8">
    <location>
        <begin position="210"/>
        <end position="233"/>
    </location>
</feature>
<evidence type="ECO:0000256" key="7">
    <source>
        <dbReference type="ARBA" id="ARBA00023136"/>
    </source>
</evidence>
<dbReference type="InterPro" id="IPR036259">
    <property type="entry name" value="MFS_trans_sf"/>
</dbReference>
<evidence type="ECO:0000256" key="3">
    <source>
        <dbReference type="ARBA" id="ARBA00022475"/>
    </source>
</evidence>
<feature type="domain" description="Major facilitator superfamily associated" evidence="9">
    <location>
        <begin position="11"/>
        <end position="362"/>
    </location>
</feature>
<feature type="transmembrane region" description="Helical" evidence="8">
    <location>
        <begin position="300"/>
        <end position="323"/>
    </location>
</feature>
<organism evidence="10 11">
    <name type="scientific">Kaistia nematophila</name>
    <dbReference type="NCBI Taxonomy" id="2994654"/>
    <lineage>
        <taxon>Bacteria</taxon>
        <taxon>Pseudomonadati</taxon>
        <taxon>Pseudomonadota</taxon>
        <taxon>Alphaproteobacteria</taxon>
        <taxon>Hyphomicrobiales</taxon>
        <taxon>Kaistiaceae</taxon>
        <taxon>Kaistia</taxon>
    </lineage>
</organism>
<evidence type="ECO:0000256" key="1">
    <source>
        <dbReference type="ARBA" id="ARBA00004429"/>
    </source>
</evidence>
<feature type="transmembrane region" description="Helical" evidence="8">
    <location>
        <begin position="12"/>
        <end position="31"/>
    </location>
</feature>
<dbReference type="GO" id="GO:0030395">
    <property type="term" value="F:lactose binding"/>
    <property type="evidence" value="ECO:0007669"/>
    <property type="project" value="TreeGrafter"/>
</dbReference>
<dbReference type="InterPro" id="IPR026032">
    <property type="entry name" value="HcaT-like"/>
</dbReference>